<dbReference type="GO" id="GO:0005085">
    <property type="term" value="F:guanyl-nucleotide exchange factor activity"/>
    <property type="evidence" value="ECO:0007669"/>
    <property type="project" value="UniProtKB-KW"/>
</dbReference>
<name>A0A498J702_MALDO</name>
<dbReference type="InterPro" id="IPR058866">
    <property type="entry name" value="GDPGP1_N"/>
</dbReference>
<evidence type="ECO:0000313" key="2">
    <source>
        <dbReference type="EMBL" id="RXH90535.1"/>
    </source>
</evidence>
<accession>A0A498J702</accession>
<reference evidence="2 3" key="1">
    <citation type="submission" date="2018-10" db="EMBL/GenBank/DDBJ databases">
        <title>A high-quality apple genome assembly.</title>
        <authorList>
            <person name="Hu J."/>
        </authorList>
    </citation>
    <scope>NUCLEOTIDE SEQUENCE [LARGE SCALE GENOMIC DNA]</scope>
    <source>
        <strain evidence="3">cv. HFTH1</strain>
        <tissue evidence="2">Young leaf</tissue>
    </source>
</reference>
<protein>
    <recommendedName>
        <fullName evidence="1">GDPGP1-like N-terminal domain-containing protein</fullName>
    </recommendedName>
</protein>
<evidence type="ECO:0000259" key="1">
    <source>
        <dbReference type="Pfam" id="PF26217"/>
    </source>
</evidence>
<dbReference type="GO" id="GO:0006006">
    <property type="term" value="P:glucose metabolic process"/>
    <property type="evidence" value="ECO:0007669"/>
    <property type="project" value="TreeGrafter"/>
</dbReference>
<dbReference type="AlphaFoldDB" id="A0A498J702"/>
<dbReference type="InterPro" id="IPR026506">
    <property type="entry name" value="GDPGP"/>
</dbReference>
<dbReference type="GO" id="GO:0080048">
    <property type="term" value="F:GDP-D-glucose phosphorylase activity"/>
    <property type="evidence" value="ECO:0007669"/>
    <property type="project" value="InterPro"/>
</dbReference>
<dbReference type="STRING" id="3750.A0A498J702"/>
<dbReference type="PANTHER" id="PTHR20884">
    <property type="entry name" value="GDP-D-GLUCOSE PHOSPHORYLASE 1"/>
    <property type="match status" value="1"/>
</dbReference>
<dbReference type="GO" id="GO:0005737">
    <property type="term" value="C:cytoplasm"/>
    <property type="evidence" value="ECO:0007669"/>
    <property type="project" value="UniProtKB-SubCell"/>
</dbReference>
<dbReference type="EMBL" id="RDQH01000335">
    <property type="protein sequence ID" value="RXH90535.1"/>
    <property type="molecule type" value="Genomic_DNA"/>
</dbReference>
<dbReference type="GO" id="GO:0016787">
    <property type="term" value="F:hydrolase activity"/>
    <property type="evidence" value="ECO:0007669"/>
    <property type="project" value="UniProtKB-KW"/>
</dbReference>
<gene>
    <name evidence="2" type="ORF">DVH24_035299</name>
</gene>
<dbReference type="Proteomes" id="UP000290289">
    <property type="component" value="Chromosome 9"/>
</dbReference>
<organism evidence="2 3">
    <name type="scientific">Malus domestica</name>
    <name type="common">Apple</name>
    <name type="synonym">Pyrus malus</name>
    <dbReference type="NCBI Taxonomy" id="3750"/>
    <lineage>
        <taxon>Eukaryota</taxon>
        <taxon>Viridiplantae</taxon>
        <taxon>Streptophyta</taxon>
        <taxon>Embryophyta</taxon>
        <taxon>Tracheophyta</taxon>
        <taxon>Spermatophyta</taxon>
        <taxon>Magnoliopsida</taxon>
        <taxon>eudicotyledons</taxon>
        <taxon>Gunneridae</taxon>
        <taxon>Pentapetalae</taxon>
        <taxon>rosids</taxon>
        <taxon>fabids</taxon>
        <taxon>Rosales</taxon>
        <taxon>Rosaceae</taxon>
        <taxon>Amygdaloideae</taxon>
        <taxon>Maleae</taxon>
        <taxon>Malus</taxon>
    </lineage>
</organism>
<keyword evidence="3" id="KW-1185">Reference proteome</keyword>
<evidence type="ECO:0000313" key="3">
    <source>
        <dbReference type="Proteomes" id="UP000290289"/>
    </source>
</evidence>
<comment type="caution">
    <text evidence="2">The sequence shown here is derived from an EMBL/GenBank/DDBJ whole genome shotgun (WGS) entry which is preliminary data.</text>
</comment>
<feature type="domain" description="GDPGP1-like N-terminal" evidence="1">
    <location>
        <begin position="34"/>
        <end position="89"/>
    </location>
</feature>
<dbReference type="GO" id="GO:0000166">
    <property type="term" value="F:nucleotide binding"/>
    <property type="evidence" value="ECO:0007669"/>
    <property type="project" value="UniProtKB-KW"/>
</dbReference>
<proteinExistence type="predicted"/>
<dbReference type="Pfam" id="PF26217">
    <property type="entry name" value="GDPGP1_N"/>
    <property type="match status" value="1"/>
</dbReference>
<dbReference type="PANTHER" id="PTHR20884:SF21">
    <property type="entry name" value="GDP-L-GALACTOSE PHOSPHORYLASE 1"/>
    <property type="match status" value="1"/>
</dbReference>
<sequence>MEALEGARLVGGCGHNCLNQCCIPGDEERITSFVIPGQFGFIAELNEGRHFKKRPTEFRVDKVLQPFDGSKFNFTKVEQEEVLFQLKPAMMVEIAIIEVFLLKFFVMLVTKGTVDENAYEIGERK</sequence>